<sequence>MTVQTRQRNRKWTLAPLGLCVPLAFASALSVPAFAAERTSDSVEVRNRATVFKGFEAWRDGTGSPYDLLDENADWTIVGASLVARTYTSRGDFLSNVIRPFGARMAGRFVPEIRNLYADGDTVIIHFDAEGTARDGQPYRNSYAWFLTLRNDRIIKATAFFDSIAFNDFWQRVTPTQ</sequence>
<evidence type="ECO:0000256" key="1">
    <source>
        <dbReference type="SAM" id="SignalP"/>
    </source>
</evidence>
<feature type="chain" id="PRO_5012873035" evidence="1">
    <location>
        <begin position="36"/>
        <end position="177"/>
    </location>
</feature>
<dbReference type="Gene3D" id="3.10.450.50">
    <property type="match status" value="1"/>
</dbReference>
<keyword evidence="3" id="KW-0614">Plasmid</keyword>
<evidence type="ECO:0000313" key="3">
    <source>
        <dbReference type="EMBL" id="OYD84783.1"/>
    </source>
</evidence>
<dbReference type="EMBL" id="NOWT01000005">
    <property type="protein sequence ID" value="OYD84783.1"/>
    <property type="molecule type" value="Genomic_DNA"/>
</dbReference>
<geneLocation type="plasmid" evidence="3">
    <name>unnamed</name>
</geneLocation>
<protein>
    <submittedName>
        <fullName evidence="3">Ketosteroid isomerase</fullName>
    </submittedName>
</protein>
<accession>A0A235HGW2</accession>
<evidence type="ECO:0000313" key="4">
    <source>
        <dbReference type="Proteomes" id="UP000215367"/>
    </source>
</evidence>
<organism evidence="3 4">
    <name type="scientific">Azospirillum brasilense</name>
    <dbReference type="NCBI Taxonomy" id="192"/>
    <lineage>
        <taxon>Bacteria</taxon>
        <taxon>Pseudomonadati</taxon>
        <taxon>Pseudomonadota</taxon>
        <taxon>Alphaproteobacteria</taxon>
        <taxon>Rhodospirillales</taxon>
        <taxon>Azospirillaceae</taxon>
        <taxon>Azospirillum</taxon>
    </lineage>
</organism>
<dbReference type="Pfam" id="PF12680">
    <property type="entry name" value="SnoaL_2"/>
    <property type="match status" value="1"/>
</dbReference>
<dbReference type="GO" id="GO:0016853">
    <property type="term" value="F:isomerase activity"/>
    <property type="evidence" value="ECO:0007669"/>
    <property type="project" value="UniProtKB-KW"/>
</dbReference>
<dbReference type="AlphaFoldDB" id="A0A235HGW2"/>
<feature type="signal peptide" evidence="1">
    <location>
        <begin position="1"/>
        <end position="35"/>
    </location>
</feature>
<dbReference type="PANTHER" id="PTHR41252:SF1">
    <property type="entry name" value="BLR2505 PROTEIN"/>
    <property type="match status" value="1"/>
</dbReference>
<dbReference type="PANTHER" id="PTHR41252">
    <property type="entry name" value="BLR2505 PROTEIN"/>
    <property type="match status" value="1"/>
</dbReference>
<gene>
    <name evidence="3" type="ORF">CHT98_07705</name>
</gene>
<keyword evidence="1" id="KW-0732">Signal</keyword>
<feature type="domain" description="SnoaL-like" evidence="2">
    <location>
        <begin position="68"/>
        <end position="155"/>
    </location>
</feature>
<keyword evidence="3" id="KW-0413">Isomerase</keyword>
<proteinExistence type="predicted"/>
<comment type="caution">
    <text evidence="3">The sequence shown here is derived from an EMBL/GenBank/DDBJ whole genome shotgun (WGS) entry which is preliminary data.</text>
</comment>
<reference evidence="3 4" key="1">
    <citation type="submission" date="2017-07" db="EMBL/GenBank/DDBJ databases">
        <title>Whole genome sequence of Azospirillum brasilense 2A1, a potential biofertilizer strain.</title>
        <authorList>
            <person name="Fontana C.A."/>
            <person name="Toffoli L.M."/>
            <person name="Salazar S.M."/>
            <person name="Puglisi E."/>
            <person name="Pedraza R."/>
            <person name="Bassi D."/>
            <person name="Cocconcelli P.S."/>
        </authorList>
    </citation>
    <scope>NUCLEOTIDE SEQUENCE [LARGE SCALE GENOMIC DNA]</scope>
    <source>
        <strain evidence="3 4">2A1</strain>
        <plasmid evidence="3">unnamed</plasmid>
    </source>
</reference>
<evidence type="ECO:0000259" key="2">
    <source>
        <dbReference type="Pfam" id="PF12680"/>
    </source>
</evidence>
<name>A0A235HGW2_AZOBR</name>
<dbReference type="InterPro" id="IPR037401">
    <property type="entry name" value="SnoaL-like"/>
</dbReference>
<dbReference type="InterPro" id="IPR032710">
    <property type="entry name" value="NTF2-like_dom_sf"/>
</dbReference>
<dbReference type="SUPFAM" id="SSF54427">
    <property type="entry name" value="NTF2-like"/>
    <property type="match status" value="1"/>
</dbReference>
<dbReference type="Proteomes" id="UP000215367">
    <property type="component" value="Unassembled WGS sequence"/>
</dbReference>